<evidence type="ECO:0000313" key="2">
    <source>
        <dbReference type="EMBL" id="GGR63819.1"/>
    </source>
</evidence>
<accession>A0A918FPR2</accession>
<proteinExistence type="predicted"/>
<sequence>MGAHREVGGEVPVGVPDTAAGRGAPVHTLSQGQGEVGKSAVEVVGERLVVLGERAPRAAHQDGAGAVGEQRDPAAPEATSVRAGLPGSTVAVSGGASVTWVKQEASRGARVTQEAGPVSPAAAAAAPSVRGTAARAGRRRACRAGRRGRRRRGPTAGCGATCPSCAHDRQGAAGRRRPPPRLPVDQAAEGA</sequence>
<reference evidence="2" key="2">
    <citation type="submission" date="2020-09" db="EMBL/GenBank/DDBJ databases">
        <authorList>
            <person name="Sun Q."/>
            <person name="Ohkuma M."/>
        </authorList>
    </citation>
    <scope>NUCLEOTIDE SEQUENCE</scope>
    <source>
        <strain evidence="2">JCM 4346</strain>
    </source>
</reference>
<gene>
    <name evidence="2" type="ORF">GCM10010251_95610</name>
</gene>
<dbReference type="Proteomes" id="UP000658320">
    <property type="component" value="Unassembled WGS sequence"/>
</dbReference>
<evidence type="ECO:0000256" key="1">
    <source>
        <dbReference type="SAM" id="MobiDB-lite"/>
    </source>
</evidence>
<feature type="compositionally biased region" description="Basic residues" evidence="1">
    <location>
        <begin position="136"/>
        <end position="153"/>
    </location>
</feature>
<evidence type="ECO:0000313" key="3">
    <source>
        <dbReference type="Proteomes" id="UP000658320"/>
    </source>
</evidence>
<feature type="region of interest" description="Disordered" evidence="1">
    <location>
        <begin position="1"/>
        <end position="37"/>
    </location>
</feature>
<feature type="compositionally biased region" description="Low complexity" evidence="1">
    <location>
        <begin position="115"/>
        <end position="135"/>
    </location>
</feature>
<dbReference type="EMBL" id="BMSX01000047">
    <property type="protein sequence ID" value="GGR63819.1"/>
    <property type="molecule type" value="Genomic_DNA"/>
</dbReference>
<feature type="region of interest" description="Disordered" evidence="1">
    <location>
        <begin position="53"/>
        <end position="92"/>
    </location>
</feature>
<organism evidence="2 3">
    <name type="scientific">Streptomyces aurantiogriseus</name>
    <dbReference type="NCBI Taxonomy" id="66870"/>
    <lineage>
        <taxon>Bacteria</taxon>
        <taxon>Bacillati</taxon>
        <taxon>Actinomycetota</taxon>
        <taxon>Actinomycetes</taxon>
        <taxon>Kitasatosporales</taxon>
        <taxon>Streptomycetaceae</taxon>
        <taxon>Streptomyces</taxon>
    </lineage>
</organism>
<protein>
    <submittedName>
        <fullName evidence="2">Uncharacterized protein</fullName>
    </submittedName>
</protein>
<keyword evidence="3" id="KW-1185">Reference proteome</keyword>
<reference evidence="2" key="1">
    <citation type="journal article" date="2014" name="Int. J. Syst. Evol. Microbiol.">
        <title>Complete genome sequence of Corynebacterium casei LMG S-19264T (=DSM 44701T), isolated from a smear-ripened cheese.</title>
        <authorList>
            <consortium name="US DOE Joint Genome Institute (JGI-PGF)"/>
            <person name="Walter F."/>
            <person name="Albersmeier A."/>
            <person name="Kalinowski J."/>
            <person name="Ruckert C."/>
        </authorList>
    </citation>
    <scope>NUCLEOTIDE SEQUENCE</scope>
    <source>
        <strain evidence="2">JCM 4346</strain>
    </source>
</reference>
<feature type="region of interest" description="Disordered" evidence="1">
    <location>
        <begin position="109"/>
        <end position="191"/>
    </location>
</feature>
<dbReference type="AlphaFoldDB" id="A0A918FPR2"/>
<name>A0A918FPR2_9ACTN</name>
<comment type="caution">
    <text evidence="2">The sequence shown here is derived from an EMBL/GenBank/DDBJ whole genome shotgun (WGS) entry which is preliminary data.</text>
</comment>